<name>A0A1Q9C1Y5_SYMMI</name>
<dbReference type="EMBL" id="LSRX01001886">
    <property type="protein sequence ID" value="OLP76927.1"/>
    <property type="molecule type" value="Genomic_DNA"/>
</dbReference>
<dbReference type="CDD" id="cd09272">
    <property type="entry name" value="RNase_HI_RT_Ty1"/>
    <property type="match status" value="1"/>
</dbReference>
<gene>
    <name evidence="2" type="ORF">AK812_SmicGene43079</name>
</gene>
<feature type="region of interest" description="Disordered" evidence="1">
    <location>
        <begin position="1098"/>
        <end position="1148"/>
    </location>
</feature>
<feature type="compositionally biased region" description="Basic and acidic residues" evidence="1">
    <location>
        <begin position="1127"/>
        <end position="1139"/>
    </location>
</feature>
<protein>
    <submittedName>
        <fullName evidence="2">Retrovirus-related Pol polyprotein from transposon TNT 1-94</fullName>
    </submittedName>
</protein>
<feature type="compositionally biased region" description="Basic and acidic residues" evidence="1">
    <location>
        <begin position="48"/>
        <end position="59"/>
    </location>
</feature>
<dbReference type="PANTHER" id="PTHR11439">
    <property type="entry name" value="GAG-POL-RELATED RETROTRANSPOSON"/>
    <property type="match status" value="1"/>
</dbReference>
<sequence>MAVTWRCLDVHMCMSEFALDLLGTNTMRGHPEEVSVAVRNAFVGSTRYDPRQLTSHDDDSPVATPTGINAVPLPRPAASVEKRSAPAASEPAAATAESSPKVPKVGSITCALQQIQDWARDGQWEQKISSVLDLLDTRLDPREVEKARDIQMATLIEKDFAKPRLKADMPRKAKLFNFKWVDEIKRGVYRSRFTCADIKKKYSKEELAEETNTFAPTPYEESHILLELKCLRNGWHSRSGDVRCAYLLGADSGDSNGQPVFMRMPPEYLPHFYAWLDAQDSATKAPYMSVDPLKDVVLELVGNLYGRRPAGSNYRKEFEEVVTHGLVSKGYQFIRGIRDPTVYTCRKTDATLLHHVDDTRLGASDKDLEFLQSDEGLGKYLDMKNGGIETPGTKVNVLGRTKLRTQDAFFTLPDPKHRENVLTLLNLWHAKPSRVAGERTPRTESNTQPIDEQRAELYAKCVGSLIYLSIDRKDIRFETKELARHMRGPREVDWSNLIVLAQYLLHKPDLARVTCLNAESKASGVLTVDGFTDSDWGGCLDTRRSTDCSLINVAGTVVIAHPQTQPGTPASSSGEAETRALSRGARDIMFIKQLAEEDFRLKLGQPRLWTDATTALQTAKRLGAGSKMRHIELAALYVQELVHQKSVKVAKISGELNPANCLTKHLGATLKERCISDLGMADMSTSDLRTLLQDAAEIELVASLAFERAQKQKLTPWKPNLAVIVDATQICAQVFEGSFARSGGTHSEILPRAREGDVEKLLGKRRTFAGRHTLAAEDLQGKLDNLWRRLSTSGLQLCSSVESVLGALAAETLRILNSPLLVEQLARVVPRALEFLAGTLLLPGSAELARWPMLYAHGEGLYDEAGVSAHTCAAAAGIARDRALRDWAVECELAQEFAMFADGGEDATCCGLTGGTSSSLTEGLYSPSRPPDDQTTRGQTGTSLVLDWAGQTPLWRQDQLAHSDRWRIAEPLPGGGVRDLCHFAHCDHGLVGIDISSHQGPDAHTIPVLVEGNERQDSGCAQERSGNLPEDVWWPSGGLVFQLSHQRRAITQPVRKFIRDRRRQEALKKWRLRTVQGKCSSAALRLNGELGEVLHLAAHGPPTARQRSDISRSESDNPYSESGNRSSEIEDFGHDEESSSRAVTNSGRGHNLAYRGIVPQELGRFLRRHAQPTCSRSPPEEDVPDEQFGSFLDMQGAADELAATSVRCVQAIGAAIGSLRLPMLGLRCVRAEYLQRVDAWASAMTVSLSESTVPAGPLLPRPPAISGGTEAHMQYFGCMQAEEAVQLCPDCHWLWIVADRAFPFAQQLDIPPDISSHMDRIAAECLPGAGFGSLQVAQSRRQCVSRFLARWLRFESAQLIQAAQDYILRRGSLVQDFELILIQLQQASSRQALLKCFLRRRGRSNYLLRSLAPSVTEEFARPHDDGIARFGLRSALEGRGAALGILGRYFANPAPSVVAEAVRRVQLFSQDGGTNEATPNLAELAKAAAELQEAGFALLIWDELADGGRPLPALVERFLKSRGEDGSEPPRPAWTPPLARAFVLTLTRLRERCSAGVEVHSMPRVLRMCGAALERVAARVFREASVRVATNVFLRDMNVDVPLDGGRRIEVLANGLRRNANSSAHTRSPELAVARRCKLVVLALEVGGRFGPEAVAFLRQLAKARARESHARQRLAVQRASLHRCTGMLAVAAQRTLAYSLLELLVAAPDECDGTEPPLGNLLADARDTEPVPGSRPPAPC</sequence>
<keyword evidence="3" id="KW-1185">Reference proteome</keyword>
<feature type="compositionally biased region" description="Low complexity" evidence="1">
    <location>
        <begin position="85"/>
        <end position="100"/>
    </location>
</feature>
<dbReference type="PANTHER" id="PTHR11439:SF460">
    <property type="match status" value="1"/>
</dbReference>
<feature type="region of interest" description="Disordered" evidence="1">
    <location>
        <begin position="918"/>
        <end position="940"/>
    </location>
</feature>
<proteinExistence type="predicted"/>
<evidence type="ECO:0000313" key="2">
    <source>
        <dbReference type="EMBL" id="OLP76927.1"/>
    </source>
</evidence>
<feature type="region of interest" description="Disordered" evidence="1">
    <location>
        <begin position="1717"/>
        <end position="1741"/>
    </location>
</feature>
<dbReference type="OrthoDB" id="411712at2759"/>
<accession>A0A1Q9C1Y5</accession>
<comment type="caution">
    <text evidence="2">The sequence shown here is derived from an EMBL/GenBank/DDBJ whole genome shotgun (WGS) entry which is preliminary data.</text>
</comment>
<feature type="region of interest" description="Disordered" evidence="1">
    <location>
        <begin position="48"/>
        <end position="100"/>
    </location>
</feature>
<dbReference type="Proteomes" id="UP000186817">
    <property type="component" value="Unassembled WGS sequence"/>
</dbReference>
<evidence type="ECO:0000313" key="3">
    <source>
        <dbReference type="Proteomes" id="UP000186817"/>
    </source>
</evidence>
<feature type="compositionally biased region" description="Basic and acidic residues" evidence="1">
    <location>
        <begin position="1106"/>
        <end position="1115"/>
    </location>
</feature>
<organism evidence="2 3">
    <name type="scientific">Symbiodinium microadriaticum</name>
    <name type="common">Dinoflagellate</name>
    <name type="synonym">Zooxanthella microadriatica</name>
    <dbReference type="NCBI Taxonomy" id="2951"/>
    <lineage>
        <taxon>Eukaryota</taxon>
        <taxon>Sar</taxon>
        <taxon>Alveolata</taxon>
        <taxon>Dinophyceae</taxon>
        <taxon>Suessiales</taxon>
        <taxon>Symbiodiniaceae</taxon>
        <taxon>Symbiodinium</taxon>
    </lineage>
</organism>
<feature type="compositionally biased region" description="Polar residues" evidence="1">
    <location>
        <begin position="1116"/>
        <end position="1126"/>
    </location>
</feature>
<evidence type="ECO:0000256" key="1">
    <source>
        <dbReference type="SAM" id="MobiDB-lite"/>
    </source>
</evidence>
<reference evidence="2 3" key="1">
    <citation type="submission" date="2016-02" db="EMBL/GenBank/DDBJ databases">
        <title>Genome analysis of coral dinoflagellate symbionts highlights evolutionary adaptations to a symbiotic lifestyle.</title>
        <authorList>
            <person name="Aranda M."/>
            <person name="Li Y."/>
            <person name="Liew Y.J."/>
            <person name="Baumgarten S."/>
            <person name="Simakov O."/>
            <person name="Wilson M."/>
            <person name="Piel J."/>
            <person name="Ashoor H."/>
            <person name="Bougouffa S."/>
            <person name="Bajic V.B."/>
            <person name="Ryu T."/>
            <person name="Ravasi T."/>
            <person name="Bayer T."/>
            <person name="Micklem G."/>
            <person name="Kim H."/>
            <person name="Bhak J."/>
            <person name="Lajeunesse T.C."/>
            <person name="Voolstra C.R."/>
        </authorList>
    </citation>
    <scope>NUCLEOTIDE SEQUENCE [LARGE SCALE GENOMIC DNA]</scope>
    <source>
        <strain evidence="2 3">CCMP2467</strain>
    </source>
</reference>